<dbReference type="AlphaFoldDB" id="A0A8J7WCM9"/>
<proteinExistence type="predicted"/>
<protein>
    <submittedName>
        <fullName evidence="2">Polyphosphate polymerase domain-containing protein</fullName>
    </submittedName>
</protein>
<organism evidence="2 3">
    <name type="scientific">Thetidibacter halocola</name>
    <dbReference type="NCBI Taxonomy" id="2827239"/>
    <lineage>
        <taxon>Bacteria</taxon>
        <taxon>Pseudomonadati</taxon>
        <taxon>Pseudomonadota</taxon>
        <taxon>Alphaproteobacteria</taxon>
        <taxon>Rhodobacterales</taxon>
        <taxon>Roseobacteraceae</taxon>
        <taxon>Thetidibacter</taxon>
    </lineage>
</organism>
<dbReference type="InterPro" id="IPR018966">
    <property type="entry name" value="VTC_domain"/>
</dbReference>
<dbReference type="Pfam" id="PF09359">
    <property type="entry name" value="VTC"/>
    <property type="match status" value="1"/>
</dbReference>
<dbReference type="EMBL" id="JAGTUU010000001">
    <property type="protein sequence ID" value="MBS0122951.1"/>
    <property type="molecule type" value="Genomic_DNA"/>
</dbReference>
<evidence type="ECO:0000259" key="1">
    <source>
        <dbReference type="Pfam" id="PF09359"/>
    </source>
</evidence>
<name>A0A8J7WCM9_9RHOB</name>
<comment type="caution">
    <text evidence="2">The sequence shown here is derived from an EMBL/GenBank/DDBJ whole genome shotgun (WGS) entry which is preliminary data.</text>
</comment>
<keyword evidence="3" id="KW-1185">Reference proteome</keyword>
<dbReference type="Gene3D" id="3.20.100.30">
    <property type="entry name" value="VTC, catalytic tunnel domain"/>
    <property type="match status" value="1"/>
</dbReference>
<dbReference type="CDD" id="cd07750">
    <property type="entry name" value="PolyPPase_VTC_like"/>
    <property type="match status" value="1"/>
</dbReference>
<reference evidence="2" key="1">
    <citation type="submission" date="2021-04" db="EMBL/GenBank/DDBJ databases">
        <authorList>
            <person name="Yoon J."/>
        </authorList>
    </citation>
    <scope>NUCLEOTIDE SEQUENCE</scope>
    <source>
        <strain evidence="2">KMU-90</strain>
    </source>
</reference>
<dbReference type="RefSeq" id="WP_212534917.1">
    <property type="nucleotide sequence ID" value="NZ_JAGTUU010000001.1"/>
</dbReference>
<evidence type="ECO:0000313" key="3">
    <source>
        <dbReference type="Proteomes" id="UP000681356"/>
    </source>
</evidence>
<gene>
    <name evidence="2" type="ORF">KB874_02300</name>
</gene>
<accession>A0A8J7WCM9</accession>
<sequence>MIERRFEPISLADLNAKAEMLTRLDNKYVVPMEVLERASLRLAKHFDILEIDGKRSFGYRTQYFDTPDLCSFRHHVQGRRRRSKVRTRHYLDADICFVEVKLKTRRKITVKKRMAHDPDMLDRLNEPAARFVDDAHHHLYARGGLAAYDPVMQMQYERMTLVARTGGERLTIDRSLQFWDDRCSERISADMVIIETKSAFGRGIADTVLRAQGNHPVGSCSKYCIGLAALGIAPRYNKFMPAFRRLLPHLARDGPEHLADRLASFDQPMARCA</sequence>
<feature type="domain" description="VTC" evidence="1">
    <location>
        <begin position="23"/>
        <end position="230"/>
    </location>
</feature>
<evidence type="ECO:0000313" key="2">
    <source>
        <dbReference type="EMBL" id="MBS0122951.1"/>
    </source>
</evidence>
<dbReference type="Proteomes" id="UP000681356">
    <property type="component" value="Unassembled WGS sequence"/>
</dbReference>
<dbReference type="InterPro" id="IPR042267">
    <property type="entry name" value="VTC_sf"/>
</dbReference>
<dbReference type="GO" id="GO:0006799">
    <property type="term" value="P:polyphosphate biosynthetic process"/>
    <property type="evidence" value="ECO:0007669"/>
    <property type="project" value="UniProtKB-ARBA"/>
</dbReference>